<name>A0ABP9W3T4_9DEIO</name>
<reference evidence="2 3" key="1">
    <citation type="submission" date="2024-02" db="EMBL/GenBank/DDBJ databases">
        <title>Deinococcus carri NBRC 110142.</title>
        <authorList>
            <person name="Ichikawa N."/>
            <person name="Katano-Makiyama Y."/>
            <person name="Hidaka K."/>
        </authorList>
    </citation>
    <scope>NUCLEOTIDE SEQUENCE [LARGE SCALE GENOMIC DNA]</scope>
    <source>
        <strain evidence="2 3">NBRC 110142</strain>
    </source>
</reference>
<dbReference type="Proteomes" id="UP001401887">
    <property type="component" value="Unassembled WGS sequence"/>
</dbReference>
<sequence length="113" mass="12336">MLYYTAILLGLGFLLREWAGPSFADLFSLLGSILVLPALLLVASFLLGMLFLCFLWARGEQFVPALSTVIGLLLALALALLSAFDFISWQALLVPAALVLPGLIAWVRFLLLR</sequence>
<accession>A0ABP9W3T4</accession>
<organism evidence="2 3">
    <name type="scientific">Deinococcus carri</name>
    <dbReference type="NCBI Taxonomy" id="1211323"/>
    <lineage>
        <taxon>Bacteria</taxon>
        <taxon>Thermotogati</taxon>
        <taxon>Deinococcota</taxon>
        <taxon>Deinococci</taxon>
        <taxon>Deinococcales</taxon>
        <taxon>Deinococcaceae</taxon>
        <taxon>Deinococcus</taxon>
    </lineage>
</organism>
<keyword evidence="1" id="KW-1133">Transmembrane helix</keyword>
<keyword evidence="3" id="KW-1185">Reference proteome</keyword>
<feature type="transmembrane region" description="Helical" evidence="1">
    <location>
        <begin position="87"/>
        <end position="111"/>
    </location>
</feature>
<feature type="transmembrane region" description="Helical" evidence="1">
    <location>
        <begin position="29"/>
        <end position="55"/>
    </location>
</feature>
<proteinExistence type="predicted"/>
<dbReference type="EMBL" id="BAABRP010000001">
    <property type="protein sequence ID" value="GAA5512019.1"/>
    <property type="molecule type" value="Genomic_DNA"/>
</dbReference>
<comment type="caution">
    <text evidence="2">The sequence shown here is derived from an EMBL/GenBank/DDBJ whole genome shotgun (WGS) entry which is preliminary data.</text>
</comment>
<keyword evidence="1" id="KW-0812">Transmembrane</keyword>
<evidence type="ECO:0000256" key="1">
    <source>
        <dbReference type="SAM" id="Phobius"/>
    </source>
</evidence>
<evidence type="ECO:0000313" key="3">
    <source>
        <dbReference type="Proteomes" id="UP001401887"/>
    </source>
</evidence>
<feature type="transmembrane region" description="Helical" evidence="1">
    <location>
        <begin position="62"/>
        <end position="81"/>
    </location>
</feature>
<evidence type="ECO:0000313" key="2">
    <source>
        <dbReference type="EMBL" id="GAA5512019.1"/>
    </source>
</evidence>
<protein>
    <submittedName>
        <fullName evidence="2">Uncharacterized protein</fullName>
    </submittedName>
</protein>
<keyword evidence="1" id="KW-0472">Membrane</keyword>
<gene>
    <name evidence="2" type="ORF">Dcar01_00733</name>
</gene>